<name>A0A1H3DRS7_9FLAO</name>
<evidence type="ECO:0000313" key="1">
    <source>
        <dbReference type="EMBL" id="SDX69125.1"/>
    </source>
</evidence>
<dbReference type="OrthoDB" id="1364630at2"/>
<dbReference type="Proteomes" id="UP000198569">
    <property type="component" value="Unassembled WGS sequence"/>
</dbReference>
<dbReference type="RefSeq" id="WP_091434151.1">
    <property type="nucleotide sequence ID" value="NZ_FNMV01000013.1"/>
</dbReference>
<gene>
    <name evidence="1" type="ORF">SAMN05444338_11392</name>
</gene>
<keyword evidence="2" id="KW-1185">Reference proteome</keyword>
<organism evidence="1 2">
    <name type="scientific">Flavobacterium degerlachei</name>
    <dbReference type="NCBI Taxonomy" id="229203"/>
    <lineage>
        <taxon>Bacteria</taxon>
        <taxon>Pseudomonadati</taxon>
        <taxon>Bacteroidota</taxon>
        <taxon>Flavobacteriia</taxon>
        <taxon>Flavobacteriales</taxon>
        <taxon>Flavobacteriaceae</taxon>
        <taxon>Flavobacterium</taxon>
    </lineage>
</organism>
<dbReference type="AlphaFoldDB" id="A0A1H3DRS7"/>
<dbReference type="EMBL" id="FNMV01000013">
    <property type="protein sequence ID" value="SDX69125.1"/>
    <property type="molecule type" value="Genomic_DNA"/>
</dbReference>
<reference evidence="2" key="1">
    <citation type="submission" date="2016-10" db="EMBL/GenBank/DDBJ databases">
        <authorList>
            <person name="Varghese N."/>
            <person name="Submissions S."/>
        </authorList>
    </citation>
    <scope>NUCLEOTIDE SEQUENCE [LARGE SCALE GENOMIC DNA]</scope>
    <source>
        <strain evidence="2">DSM 15718</strain>
    </source>
</reference>
<dbReference type="STRING" id="229203.SAMN05444338_11392"/>
<protein>
    <submittedName>
        <fullName evidence="1">Uncharacterized protein</fullName>
    </submittedName>
</protein>
<proteinExistence type="predicted"/>
<evidence type="ECO:0000313" key="2">
    <source>
        <dbReference type="Proteomes" id="UP000198569"/>
    </source>
</evidence>
<sequence length="73" mass="8351">MNIVNKQTNNSNLGGIKINSIALETKVKSDFSLIEIDSLILMDAVHDGLCLNCDFKNQCFWQKNNKVFCEHYQ</sequence>
<accession>A0A1H3DRS7</accession>